<feature type="transmembrane region" description="Helical" evidence="1">
    <location>
        <begin position="20"/>
        <end position="42"/>
    </location>
</feature>
<dbReference type="InterPro" id="IPR050229">
    <property type="entry name" value="GlpE_sulfurtransferase"/>
</dbReference>
<evidence type="ECO:0000256" key="1">
    <source>
        <dbReference type="SAM" id="Phobius"/>
    </source>
</evidence>
<reference evidence="3 4" key="1">
    <citation type="submission" date="2016-10" db="EMBL/GenBank/DDBJ databases">
        <authorList>
            <person name="de Groot N.N."/>
        </authorList>
    </citation>
    <scope>NUCLEOTIDE SEQUENCE [LARGE SCALE GENOMIC DNA]</scope>
    <source>
        <strain evidence="3 4">DSM 25927</strain>
    </source>
</reference>
<evidence type="ECO:0000313" key="3">
    <source>
        <dbReference type="EMBL" id="SEQ24835.1"/>
    </source>
</evidence>
<name>A0A1H9EGS9_9GAMM</name>
<dbReference type="Gene3D" id="3.40.250.10">
    <property type="entry name" value="Rhodanese-like domain"/>
    <property type="match status" value="1"/>
</dbReference>
<dbReference type="InterPro" id="IPR036873">
    <property type="entry name" value="Rhodanese-like_dom_sf"/>
</dbReference>
<dbReference type="SUPFAM" id="SSF52821">
    <property type="entry name" value="Rhodanese/Cell cycle control phosphatase"/>
    <property type="match status" value="1"/>
</dbReference>
<sequence length="157" mass="16917">MLAGLPVPTQFLSFTTMAQLLEFVSAHPLLLVALVLVLLLLIANEVHGNLTGGKRLSAAEAVRLINDRDPLIVDVRGAADFKRGHLLNAHHAPLAKLDDHLGQLARDKARPVLLYCALGNSSRTAEEKLRKSGFAEVYQLKGGINSWLAASLPVTAK</sequence>
<keyword evidence="1" id="KW-0472">Membrane</keyword>
<keyword evidence="1" id="KW-0812">Transmembrane</keyword>
<evidence type="ECO:0000313" key="4">
    <source>
        <dbReference type="Proteomes" id="UP000199233"/>
    </source>
</evidence>
<keyword evidence="3" id="KW-0808">Transferase</keyword>
<gene>
    <name evidence="3" type="ORF">SAMN04488038_10530</name>
</gene>
<dbReference type="PANTHER" id="PTHR43031:SF18">
    <property type="entry name" value="RHODANESE-RELATED SULFURTRANSFERASES"/>
    <property type="match status" value="1"/>
</dbReference>
<protein>
    <submittedName>
        <fullName evidence="3">Rhodanese-related sulfurtransferase</fullName>
    </submittedName>
</protein>
<dbReference type="SMART" id="SM00450">
    <property type="entry name" value="RHOD"/>
    <property type="match status" value="1"/>
</dbReference>
<dbReference type="GO" id="GO:0016740">
    <property type="term" value="F:transferase activity"/>
    <property type="evidence" value="ECO:0007669"/>
    <property type="project" value="UniProtKB-KW"/>
</dbReference>
<dbReference type="EMBL" id="FOFS01000005">
    <property type="protein sequence ID" value="SEQ24835.1"/>
    <property type="molecule type" value="Genomic_DNA"/>
</dbReference>
<dbReference type="InterPro" id="IPR001763">
    <property type="entry name" value="Rhodanese-like_dom"/>
</dbReference>
<dbReference type="Proteomes" id="UP000199233">
    <property type="component" value="Unassembled WGS sequence"/>
</dbReference>
<feature type="domain" description="Rhodanese" evidence="2">
    <location>
        <begin position="66"/>
        <end position="156"/>
    </location>
</feature>
<dbReference type="Pfam" id="PF00581">
    <property type="entry name" value="Rhodanese"/>
    <property type="match status" value="1"/>
</dbReference>
<evidence type="ECO:0000259" key="2">
    <source>
        <dbReference type="PROSITE" id="PS50206"/>
    </source>
</evidence>
<dbReference type="AlphaFoldDB" id="A0A1H9EGS9"/>
<keyword evidence="4" id="KW-1185">Reference proteome</keyword>
<dbReference type="PANTHER" id="PTHR43031">
    <property type="entry name" value="FAD-DEPENDENT OXIDOREDUCTASE"/>
    <property type="match status" value="1"/>
</dbReference>
<proteinExistence type="predicted"/>
<dbReference type="STRING" id="489703.SAMN04488038_10530"/>
<accession>A0A1H9EGS9</accession>
<organism evidence="3 4">
    <name type="scientific">Solimonas aquatica</name>
    <dbReference type="NCBI Taxonomy" id="489703"/>
    <lineage>
        <taxon>Bacteria</taxon>
        <taxon>Pseudomonadati</taxon>
        <taxon>Pseudomonadota</taxon>
        <taxon>Gammaproteobacteria</taxon>
        <taxon>Nevskiales</taxon>
        <taxon>Nevskiaceae</taxon>
        <taxon>Solimonas</taxon>
    </lineage>
</organism>
<dbReference type="CDD" id="cd00158">
    <property type="entry name" value="RHOD"/>
    <property type="match status" value="1"/>
</dbReference>
<keyword evidence="1" id="KW-1133">Transmembrane helix</keyword>
<dbReference type="PROSITE" id="PS50206">
    <property type="entry name" value="RHODANESE_3"/>
    <property type="match status" value="1"/>
</dbReference>